<feature type="non-terminal residue" evidence="1">
    <location>
        <position position="143"/>
    </location>
</feature>
<evidence type="ECO:0000313" key="2">
    <source>
        <dbReference type="Proteomes" id="UP000008909"/>
    </source>
</evidence>
<keyword evidence="2" id="KW-1185">Reference proteome</keyword>
<name>G7Y2J0_CLOSI</name>
<sequence>MPFTRRAANGISLPTWLTVHGPILLKRNNRVSKYDPLVGEVEPVSCNPQYAHIVRPDGKHDTVSLRRLAPKGNDMISDTELEPIHIAEQGELHATPSVHRDRSETELLPINDASSSHSSADPGNHLDILIRKQRTHPYNLRNS</sequence>
<proteinExistence type="predicted"/>
<dbReference type="EMBL" id="DF142829">
    <property type="protein sequence ID" value="GAA47177.1"/>
    <property type="molecule type" value="Genomic_DNA"/>
</dbReference>
<evidence type="ECO:0000313" key="1">
    <source>
        <dbReference type="EMBL" id="GAA47177.1"/>
    </source>
</evidence>
<dbReference type="AlphaFoldDB" id="G7Y2J0"/>
<organism evidence="1 2">
    <name type="scientific">Clonorchis sinensis</name>
    <name type="common">Chinese liver fluke</name>
    <dbReference type="NCBI Taxonomy" id="79923"/>
    <lineage>
        <taxon>Eukaryota</taxon>
        <taxon>Metazoa</taxon>
        <taxon>Spiralia</taxon>
        <taxon>Lophotrochozoa</taxon>
        <taxon>Platyhelminthes</taxon>
        <taxon>Trematoda</taxon>
        <taxon>Digenea</taxon>
        <taxon>Opisthorchiida</taxon>
        <taxon>Opisthorchiata</taxon>
        <taxon>Opisthorchiidae</taxon>
        <taxon>Clonorchis</taxon>
    </lineage>
</organism>
<accession>G7Y2J0</accession>
<reference key="2">
    <citation type="submission" date="2011-10" db="EMBL/GenBank/DDBJ databases">
        <title>The genome and transcriptome sequence of Clonorchis sinensis provide insights into the carcinogenic liver fluke.</title>
        <authorList>
            <person name="Wang X."/>
            <person name="Huang Y."/>
            <person name="Chen W."/>
            <person name="Liu H."/>
            <person name="Guo L."/>
            <person name="Chen Y."/>
            <person name="Luo F."/>
            <person name="Zhou W."/>
            <person name="Sun J."/>
            <person name="Mao Q."/>
            <person name="Liang P."/>
            <person name="Zhou C."/>
            <person name="Tian Y."/>
            <person name="Men J."/>
            <person name="Lv X."/>
            <person name="Huang L."/>
            <person name="Zhou J."/>
            <person name="Hu Y."/>
            <person name="Li R."/>
            <person name="Zhang F."/>
            <person name="Lei H."/>
            <person name="Li X."/>
            <person name="Hu X."/>
            <person name="Liang C."/>
            <person name="Xu J."/>
            <person name="Wu Z."/>
            <person name="Yu X."/>
        </authorList>
    </citation>
    <scope>NUCLEOTIDE SEQUENCE</scope>
    <source>
        <strain>Henan</strain>
    </source>
</reference>
<gene>
    <name evidence="1" type="ORF">CLF_100049</name>
</gene>
<reference evidence="1" key="1">
    <citation type="journal article" date="2011" name="Genome Biol.">
        <title>The draft genome of the carcinogenic human liver fluke Clonorchis sinensis.</title>
        <authorList>
            <person name="Wang X."/>
            <person name="Chen W."/>
            <person name="Huang Y."/>
            <person name="Sun J."/>
            <person name="Men J."/>
            <person name="Liu H."/>
            <person name="Luo F."/>
            <person name="Guo L."/>
            <person name="Lv X."/>
            <person name="Deng C."/>
            <person name="Zhou C."/>
            <person name="Fan Y."/>
            <person name="Li X."/>
            <person name="Huang L."/>
            <person name="Hu Y."/>
            <person name="Liang C."/>
            <person name="Hu X."/>
            <person name="Xu J."/>
            <person name="Yu X."/>
        </authorList>
    </citation>
    <scope>NUCLEOTIDE SEQUENCE [LARGE SCALE GENOMIC DNA]</scope>
    <source>
        <strain evidence="1">Henan</strain>
    </source>
</reference>
<dbReference type="Proteomes" id="UP000008909">
    <property type="component" value="Unassembled WGS sequence"/>
</dbReference>
<protein>
    <submittedName>
        <fullName evidence="1">Uncharacterized protein</fullName>
    </submittedName>
</protein>